<dbReference type="GO" id="GO:0004497">
    <property type="term" value="F:monooxygenase activity"/>
    <property type="evidence" value="ECO:0007669"/>
    <property type="project" value="UniProtKB-KW"/>
</dbReference>
<evidence type="ECO:0000256" key="7">
    <source>
        <dbReference type="ARBA" id="ARBA00023004"/>
    </source>
</evidence>
<comment type="similarity">
    <text evidence="3 10">Belongs to the cytochrome P450 family.</text>
</comment>
<keyword evidence="5 9" id="KW-0479">Metal-binding</keyword>
<dbReference type="SUPFAM" id="SSF48264">
    <property type="entry name" value="Cytochrome P450"/>
    <property type="match status" value="1"/>
</dbReference>
<dbReference type="CDD" id="cd11065">
    <property type="entry name" value="CYP64-like"/>
    <property type="match status" value="1"/>
</dbReference>
<dbReference type="OMA" id="IICERMH"/>
<dbReference type="Pfam" id="PF00067">
    <property type="entry name" value="p450"/>
    <property type="match status" value="1"/>
</dbReference>
<organism evidence="11 12">
    <name type="scientific">Coniophora puteana (strain RWD-64-598)</name>
    <name type="common">Brown rot fungus</name>
    <dbReference type="NCBI Taxonomy" id="741705"/>
    <lineage>
        <taxon>Eukaryota</taxon>
        <taxon>Fungi</taxon>
        <taxon>Dikarya</taxon>
        <taxon>Basidiomycota</taxon>
        <taxon>Agaricomycotina</taxon>
        <taxon>Agaricomycetes</taxon>
        <taxon>Agaricomycetidae</taxon>
        <taxon>Boletales</taxon>
        <taxon>Coniophorineae</taxon>
        <taxon>Coniophoraceae</taxon>
        <taxon>Coniophora</taxon>
    </lineage>
</organism>
<name>A0A5M3MXE5_CONPW</name>
<feature type="binding site" description="axial binding residue" evidence="9">
    <location>
        <position position="370"/>
    </location>
    <ligand>
        <name>heme</name>
        <dbReference type="ChEBI" id="CHEBI:30413"/>
    </ligand>
    <ligandPart>
        <name>Fe</name>
        <dbReference type="ChEBI" id="CHEBI:18248"/>
    </ligandPart>
</feature>
<dbReference type="PRINTS" id="PR00463">
    <property type="entry name" value="EP450I"/>
</dbReference>
<dbReference type="PRINTS" id="PR00385">
    <property type="entry name" value="P450"/>
</dbReference>
<dbReference type="InterPro" id="IPR001128">
    <property type="entry name" value="Cyt_P450"/>
</dbReference>
<dbReference type="InterPro" id="IPR036396">
    <property type="entry name" value="Cyt_P450_sf"/>
</dbReference>
<dbReference type="RefSeq" id="XP_007765666.1">
    <property type="nucleotide sequence ID" value="XM_007767476.1"/>
</dbReference>
<dbReference type="GO" id="GO:0020037">
    <property type="term" value="F:heme binding"/>
    <property type="evidence" value="ECO:0007669"/>
    <property type="project" value="InterPro"/>
</dbReference>
<reference evidence="12" key="1">
    <citation type="journal article" date="2012" name="Science">
        <title>The Paleozoic origin of enzymatic lignin decomposition reconstructed from 31 fungal genomes.</title>
        <authorList>
            <person name="Floudas D."/>
            <person name="Binder M."/>
            <person name="Riley R."/>
            <person name="Barry K."/>
            <person name="Blanchette R.A."/>
            <person name="Henrissat B."/>
            <person name="Martinez A.T."/>
            <person name="Otillar R."/>
            <person name="Spatafora J.W."/>
            <person name="Yadav J.S."/>
            <person name="Aerts A."/>
            <person name="Benoit I."/>
            <person name="Boyd A."/>
            <person name="Carlson A."/>
            <person name="Copeland A."/>
            <person name="Coutinho P.M."/>
            <person name="de Vries R.P."/>
            <person name="Ferreira P."/>
            <person name="Findley K."/>
            <person name="Foster B."/>
            <person name="Gaskell J."/>
            <person name="Glotzer D."/>
            <person name="Gorecki P."/>
            <person name="Heitman J."/>
            <person name="Hesse C."/>
            <person name="Hori C."/>
            <person name="Igarashi K."/>
            <person name="Jurgens J.A."/>
            <person name="Kallen N."/>
            <person name="Kersten P."/>
            <person name="Kohler A."/>
            <person name="Kuees U."/>
            <person name="Kumar T.K.A."/>
            <person name="Kuo A."/>
            <person name="LaButti K."/>
            <person name="Larrondo L.F."/>
            <person name="Lindquist E."/>
            <person name="Ling A."/>
            <person name="Lombard V."/>
            <person name="Lucas S."/>
            <person name="Lundell T."/>
            <person name="Martin R."/>
            <person name="McLaughlin D.J."/>
            <person name="Morgenstern I."/>
            <person name="Morin E."/>
            <person name="Murat C."/>
            <person name="Nagy L.G."/>
            <person name="Nolan M."/>
            <person name="Ohm R.A."/>
            <person name="Patyshakuliyeva A."/>
            <person name="Rokas A."/>
            <person name="Ruiz-Duenas F.J."/>
            <person name="Sabat G."/>
            <person name="Salamov A."/>
            <person name="Samejima M."/>
            <person name="Schmutz J."/>
            <person name="Slot J.C."/>
            <person name="St John F."/>
            <person name="Stenlid J."/>
            <person name="Sun H."/>
            <person name="Sun S."/>
            <person name="Syed K."/>
            <person name="Tsang A."/>
            <person name="Wiebenga A."/>
            <person name="Young D."/>
            <person name="Pisabarro A."/>
            <person name="Eastwood D.C."/>
            <person name="Martin F."/>
            <person name="Cullen D."/>
            <person name="Grigoriev I.V."/>
            <person name="Hibbett D.S."/>
        </authorList>
    </citation>
    <scope>NUCLEOTIDE SEQUENCE [LARGE SCALE GENOMIC DNA]</scope>
    <source>
        <strain evidence="12">RWD-64-598 SS2</strain>
    </source>
</reference>
<evidence type="ECO:0000256" key="6">
    <source>
        <dbReference type="ARBA" id="ARBA00023002"/>
    </source>
</evidence>
<evidence type="ECO:0000256" key="4">
    <source>
        <dbReference type="ARBA" id="ARBA00022617"/>
    </source>
</evidence>
<comment type="caution">
    <text evidence="11">The sequence shown here is derived from an EMBL/GenBank/DDBJ whole genome shotgun (WGS) entry which is preliminary data.</text>
</comment>
<evidence type="ECO:0000256" key="9">
    <source>
        <dbReference type="PIRSR" id="PIRSR602401-1"/>
    </source>
</evidence>
<evidence type="ECO:0000256" key="8">
    <source>
        <dbReference type="ARBA" id="ARBA00023033"/>
    </source>
</evidence>
<keyword evidence="6 10" id="KW-0560">Oxidoreductase</keyword>
<evidence type="ECO:0000256" key="1">
    <source>
        <dbReference type="ARBA" id="ARBA00001971"/>
    </source>
</evidence>
<dbReference type="PANTHER" id="PTHR46300">
    <property type="entry name" value="P450, PUTATIVE (EUROFUNG)-RELATED-RELATED"/>
    <property type="match status" value="1"/>
</dbReference>
<dbReference type="GO" id="GO:0016705">
    <property type="term" value="F:oxidoreductase activity, acting on paired donors, with incorporation or reduction of molecular oxygen"/>
    <property type="evidence" value="ECO:0007669"/>
    <property type="project" value="InterPro"/>
</dbReference>
<evidence type="ECO:0000256" key="2">
    <source>
        <dbReference type="ARBA" id="ARBA00005179"/>
    </source>
</evidence>
<dbReference type="InterPro" id="IPR002401">
    <property type="entry name" value="Cyt_P450_E_grp-I"/>
</dbReference>
<sequence>MFGQHFIIINSLPVARALMEKRSSIYSDRPVIPTAELMGIGFSTVHRQYGDEWRLHRKLFHQALRAESASTYRSTYARKTHGLLSNLLESPATFTQHLKSHVASTVMAMTYGYETKPNQDPIVDNVEELIRLLEKELAPERAVALTMFPFLARVPSWFPGGGFKESIARGQSFSERVMNEPFDFVLRTVANGTAPPSMVSDLLGTLDEKEDYQTQEQAIREAAATVFIDQGLLQSASVLQSFVLAMLLHPHIQARAHAEIDAIVGNDRLPSFEDRPSMPYIEAIIREVLRWRPVVPLGIPHATAIDDYYEGYFIPKGAIVIMNAWAMSRDPSRFDDPESFRPERHFTFNGKLIDSPLTTDPVFGLGRRNCPGKFASDELLWITIVSVLAVFKVEHALDANGRPVEVGDAFEGGIAIHPRPFACNFTPRYPSVPALVRSTCTKK</sequence>
<evidence type="ECO:0000256" key="5">
    <source>
        <dbReference type="ARBA" id="ARBA00022723"/>
    </source>
</evidence>
<keyword evidence="12" id="KW-1185">Reference proteome</keyword>
<dbReference type="InterPro" id="IPR050364">
    <property type="entry name" value="Cytochrome_P450_fung"/>
</dbReference>
<gene>
    <name evidence="11" type="ORF">CONPUDRAFT_99328</name>
</gene>
<evidence type="ECO:0000256" key="10">
    <source>
        <dbReference type="RuleBase" id="RU000461"/>
    </source>
</evidence>
<dbReference type="KEGG" id="cput:CONPUDRAFT_99328"/>
<keyword evidence="7 9" id="KW-0408">Iron</keyword>
<evidence type="ECO:0000256" key="3">
    <source>
        <dbReference type="ARBA" id="ARBA00010617"/>
    </source>
</evidence>
<comment type="pathway">
    <text evidence="2">Secondary metabolite biosynthesis.</text>
</comment>
<protein>
    <submittedName>
        <fullName evidence="11">Cytochrome P450</fullName>
    </submittedName>
</protein>
<proteinExistence type="inferred from homology"/>
<dbReference type="AlphaFoldDB" id="A0A5M3MXE5"/>
<dbReference type="OrthoDB" id="2789670at2759"/>
<dbReference type="EMBL" id="JH711575">
    <property type="protein sequence ID" value="EIW83762.1"/>
    <property type="molecule type" value="Genomic_DNA"/>
</dbReference>
<dbReference type="GO" id="GO:0005506">
    <property type="term" value="F:iron ion binding"/>
    <property type="evidence" value="ECO:0007669"/>
    <property type="project" value="InterPro"/>
</dbReference>
<dbReference type="Proteomes" id="UP000053558">
    <property type="component" value="Unassembled WGS sequence"/>
</dbReference>
<keyword evidence="4 9" id="KW-0349">Heme</keyword>
<dbReference type="PANTHER" id="PTHR46300:SF7">
    <property type="entry name" value="P450, PUTATIVE (EUROFUNG)-RELATED"/>
    <property type="match status" value="1"/>
</dbReference>
<accession>A0A5M3MXE5</accession>
<evidence type="ECO:0000313" key="11">
    <source>
        <dbReference type="EMBL" id="EIW83762.1"/>
    </source>
</evidence>
<keyword evidence="8 10" id="KW-0503">Monooxygenase</keyword>
<dbReference type="PROSITE" id="PS00086">
    <property type="entry name" value="CYTOCHROME_P450"/>
    <property type="match status" value="1"/>
</dbReference>
<dbReference type="GeneID" id="19211929"/>
<dbReference type="Gene3D" id="1.10.630.10">
    <property type="entry name" value="Cytochrome P450"/>
    <property type="match status" value="1"/>
</dbReference>
<evidence type="ECO:0000313" key="12">
    <source>
        <dbReference type="Proteomes" id="UP000053558"/>
    </source>
</evidence>
<dbReference type="InterPro" id="IPR017972">
    <property type="entry name" value="Cyt_P450_CS"/>
</dbReference>
<comment type="cofactor">
    <cofactor evidence="1 9">
        <name>heme</name>
        <dbReference type="ChEBI" id="CHEBI:30413"/>
    </cofactor>
</comment>